<evidence type="ECO:0000313" key="1">
    <source>
        <dbReference type="EMBL" id="AYD88983.1"/>
    </source>
</evidence>
<accession>A0ABN5PMW0</accession>
<gene>
    <name evidence="1" type="primary">cas5u6u</name>
    <name evidence="1" type="ORF">D5R93_00990</name>
</gene>
<keyword evidence="2" id="KW-1185">Reference proteome</keyword>
<proteinExistence type="predicted"/>
<organism evidence="1 2">
    <name type="scientific">Actinomyces lilanjuaniae</name>
    <dbReference type="NCBI Taxonomy" id="2321394"/>
    <lineage>
        <taxon>Bacteria</taxon>
        <taxon>Bacillati</taxon>
        <taxon>Actinomycetota</taxon>
        <taxon>Actinomycetes</taxon>
        <taxon>Actinomycetales</taxon>
        <taxon>Actinomycetaceae</taxon>
        <taxon>Actinomyces</taxon>
    </lineage>
</organism>
<dbReference type="EMBL" id="CP032514">
    <property type="protein sequence ID" value="AYD88983.1"/>
    <property type="molecule type" value="Genomic_DNA"/>
</dbReference>
<name>A0ABN5PMW0_9ACTO</name>
<dbReference type="RefSeq" id="WP_120203249.1">
    <property type="nucleotide sequence ID" value="NZ_CP032514.1"/>
</dbReference>
<dbReference type="NCBIfam" id="TIGR02165">
    <property type="entry name" value="cas5_6_GSU0054"/>
    <property type="match status" value="1"/>
</dbReference>
<sequence>MTSLTVTARFPTGQFNAHDAEGWPEWPPAPARLAAALLAAAHSSGTGVDVVERFFAASPPRVTAPAAGARDVRYRRWVPVNNEVSLGRTGKNAGKPVGIVDANKRFGEKSEKDSERGMLVGRGHDDVVRWFFEDAPVAGADLGTLTAVARAVTYLGRPTSPVLLDVVAGDDKAPGNHDRWEPDEDGPLRLRVATMEYLAALDAREERRRQSRVTGTHPGLDVRPTWGYRLYCSEEGTWAAGRPRGNPVDAALYRFPGGRLGGVAVYAADAAMVVDQIREQVPELVSVLPLFGWVSGSGQREVPVLRGVAVWATSVPRPLQLAVRSGVVEARPTEPRALSSLPRVVRAATQPSHEWTSVVPVTATRDAVERSLSDLTASLRTRVCWAGLHSEARPEVGSDVHEPDVARHVTVRFRDTVPGPVLLNHTWMVPAGATGLAVNAKRPHRRTGSAS</sequence>
<dbReference type="InterPro" id="IPR019089">
    <property type="entry name" value="Cas_GSU0054"/>
</dbReference>
<protein>
    <submittedName>
        <fullName evidence="1">Type I-U CRISPR-associated protein Cas5/Cas6</fullName>
    </submittedName>
</protein>
<dbReference type="Pfam" id="PF09609">
    <property type="entry name" value="Cas_GSU0054"/>
    <property type="match status" value="1"/>
</dbReference>
<dbReference type="Proteomes" id="UP000273001">
    <property type="component" value="Chromosome"/>
</dbReference>
<reference evidence="1 2" key="1">
    <citation type="submission" date="2018-09" db="EMBL/GenBank/DDBJ databases">
        <authorList>
            <person name="Li J."/>
        </authorList>
    </citation>
    <scope>NUCLEOTIDE SEQUENCE [LARGE SCALE GENOMIC DNA]</scope>
    <source>
        <strain evidence="1 2">2129</strain>
    </source>
</reference>
<evidence type="ECO:0000313" key="2">
    <source>
        <dbReference type="Proteomes" id="UP000273001"/>
    </source>
</evidence>